<dbReference type="Pfam" id="PF16407">
    <property type="entry name" value="PKD_2"/>
    <property type="match status" value="1"/>
</dbReference>
<reference evidence="2 3" key="1">
    <citation type="submission" date="2014-07" db="EMBL/GenBank/DDBJ databases">
        <title>Porphyromonadaceae bacterium OUH 308042 = ATCC BAA-2681 = DSM 28342 draft genome.</title>
        <authorList>
            <person name="Sydenham T.V."/>
            <person name="Hasman H."/>
            <person name="Justensen U.S."/>
        </authorList>
    </citation>
    <scope>NUCLEOTIDE SEQUENCE [LARGE SCALE GENOMIC DNA]</scope>
    <source>
        <strain evidence="2 3">OUH 308042</strain>
    </source>
</reference>
<sequence length="535" mass="60786">MNCMKNSILFGCVLLLCLFPGCFEDEGNYDYKDLHAPTWLVDVSTTPLRVTCNEGDTARFNGRDFFTWDADSALREANVRYEWKLRGVVFGREANFKILTDSVVKILGSENPFESGHTGTFSIIDKATGIAFMARFVVTINSRFRRYDLLILSEKGDQSRLSHVIRRSAYAPDGVTVVAVFRLADRDVYKTVNGNDIPGKPITLAKSLAKNVGSLGSMTILTDQVAYVINNENMAKVSELKDEFLDGPPENLHVVDRHDCDNYTYITTRDGRIFRRIMSENYLGGKFISEPYSVDNKGYKVSTFGHAASNKQPVPCYDEKNRRVLINGFRYKYLYNPFRSFEINTIEPVTKGGGNKDNLPPVWGMPEGSEVLYLSRSRDYTIFYNDPDGKTYMGDFALSSTNVCKEVSGIRVWSFPGGNLDKSSLFLTTVFNYGPRDVVVYTKGNEVRYVDRGRNNADHLFHQFDSKVTYIGYITYQGYYDYNKLMVGLENGKFFIYEFNRNNFQLPKTLLSEFDVEGKVVSAMELHDVYGGDAY</sequence>
<gene>
    <name evidence="2" type="ORF">BA92_12700</name>
</gene>
<feature type="chain" id="PRO_5002166811" description="Lipoprotein" evidence="1">
    <location>
        <begin position="25"/>
        <end position="535"/>
    </location>
</feature>
<dbReference type="InterPro" id="IPR032183">
    <property type="entry name" value="PKD-like"/>
</dbReference>
<accession>A0A0C3MCR7</accession>
<dbReference type="AlphaFoldDB" id="A0A0C3MCR7"/>
<protein>
    <recommendedName>
        <fullName evidence="4">Lipoprotein</fullName>
    </recommendedName>
</protein>
<name>A0A0C3MCR7_9PORP</name>
<feature type="signal peptide" evidence="1">
    <location>
        <begin position="1"/>
        <end position="24"/>
    </location>
</feature>
<evidence type="ECO:0008006" key="4">
    <source>
        <dbReference type="Google" id="ProtNLM"/>
    </source>
</evidence>
<organism evidence="2 3">
    <name type="scientific">Sanguibacteroides justesenii</name>
    <dbReference type="NCBI Taxonomy" id="1547597"/>
    <lineage>
        <taxon>Bacteria</taxon>
        <taxon>Pseudomonadati</taxon>
        <taxon>Bacteroidota</taxon>
        <taxon>Bacteroidia</taxon>
        <taxon>Bacteroidales</taxon>
        <taxon>Porphyromonadaceae</taxon>
        <taxon>Sanguibacteroides</taxon>
    </lineage>
</organism>
<proteinExistence type="predicted"/>
<comment type="caution">
    <text evidence="2">The sequence shown here is derived from an EMBL/GenBank/DDBJ whole genome shotgun (WGS) entry which is preliminary data.</text>
</comment>
<keyword evidence="3" id="KW-1185">Reference proteome</keyword>
<keyword evidence="1" id="KW-0732">Signal</keyword>
<dbReference type="Proteomes" id="UP000031980">
    <property type="component" value="Unassembled WGS sequence"/>
</dbReference>
<evidence type="ECO:0000313" key="3">
    <source>
        <dbReference type="Proteomes" id="UP000031980"/>
    </source>
</evidence>
<dbReference type="EMBL" id="JPIU01000040">
    <property type="protein sequence ID" value="KIO44218.1"/>
    <property type="molecule type" value="Genomic_DNA"/>
</dbReference>
<evidence type="ECO:0000256" key="1">
    <source>
        <dbReference type="SAM" id="SignalP"/>
    </source>
</evidence>
<evidence type="ECO:0000313" key="2">
    <source>
        <dbReference type="EMBL" id="KIO44218.1"/>
    </source>
</evidence>